<accession>A0ABV2A6B4</accession>
<evidence type="ECO:0000256" key="4">
    <source>
        <dbReference type="ARBA" id="ARBA00022475"/>
    </source>
</evidence>
<comment type="caution">
    <text evidence="11">The sequence shown here is derived from an EMBL/GenBank/DDBJ whole genome shotgun (WGS) entry which is preliminary data.</text>
</comment>
<keyword evidence="12" id="KW-1185">Reference proteome</keyword>
<keyword evidence="7 10" id="KW-1133">Transmembrane helix</keyword>
<dbReference type="InterPro" id="IPR038377">
    <property type="entry name" value="Na/Glc_symporter_sf"/>
</dbReference>
<organism evidence="11 12">
    <name type="scientific">Nocardiopsis tropica</name>
    <dbReference type="NCBI Taxonomy" id="109330"/>
    <lineage>
        <taxon>Bacteria</taxon>
        <taxon>Bacillati</taxon>
        <taxon>Actinomycetota</taxon>
        <taxon>Actinomycetes</taxon>
        <taxon>Streptosporangiales</taxon>
        <taxon>Nocardiopsidaceae</taxon>
        <taxon>Nocardiopsis</taxon>
    </lineage>
</organism>
<feature type="transmembrane region" description="Helical" evidence="10">
    <location>
        <begin position="277"/>
        <end position="299"/>
    </location>
</feature>
<dbReference type="PANTHER" id="PTHR48086:SF6">
    <property type="entry name" value="CATION_ACETATE SYMPORTER ACTP"/>
    <property type="match status" value="1"/>
</dbReference>
<dbReference type="Proteomes" id="UP001432401">
    <property type="component" value="Unassembled WGS sequence"/>
</dbReference>
<dbReference type="InterPro" id="IPR050277">
    <property type="entry name" value="Sodium:Solute_Symporter"/>
</dbReference>
<feature type="transmembrane region" description="Helical" evidence="10">
    <location>
        <begin position="477"/>
        <end position="499"/>
    </location>
</feature>
<evidence type="ECO:0000256" key="2">
    <source>
        <dbReference type="ARBA" id="ARBA00006434"/>
    </source>
</evidence>
<feature type="transmembrane region" description="Helical" evidence="10">
    <location>
        <begin position="446"/>
        <end position="470"/>
    </location>
</feature>
<evidence type="ECO:0000313" key="11">
    <source>
        <dbReference type="EMBL" id="MES0838079.1"/>
    </source>
</evidence>
<feature type="transmembrane region" description="Helical" evidence="10">
    <location>
        <begin position="370"/>
        <end position="400"/>
    </location>
</feature>
<keyword evidence="3" id="KW-0813">Transport</keyword>
<keyword evidence="4" id="KW-1003">Cell membrane</keyword>
<evidence type="ECO:0000256" key="7">
    <source>
        <dbReference type="ARBA" id="ARBA00022989"/>
    </source>
</evidence>
<evidence type="ECO:0000256" key="9">
    <source>
        <dbReference type="RuleBase" id="RU362091"/>
    </source>
</evidence>
<keyword evidence="6" id="KW-0769">Symport</keyword>
<feature type="transmembrane region" description="Helical" evidence="10">
    <location>
        <begin position="16"/>
        <end position="37"/>
    </location>
</feature>
<evidence type="ECO:0000313" key="12">
    <source>
        <dbReference type="Proteomes" id="UP001432401"/>
    </source>
</evidence>
<evidence type="ECO:0000256" key="6">
    <source>
        <dbReference type="ARBA" id="ARBA00022847"/>
    </source>
</evidence>
<proteinExistence type="inferred from homology"/>
<feature type="transmembrane region" description="Helical" evidence="10">
    <location>
        <begin position="174"/>
        <end position="194"/>
    </location>
</feature>
<keyword evidence="5 10" id="KW-0812">Transmembrane</keyword>
<sequence length="566" mass="58606">MILAQEAVAVSESSRLVTIVLFSLMIAATLGITVWASRNTRDATDFHSGGRGFSPLQNGLAIGSDYMSAASFLGIAGMIALFGYDGFLYSIGFLVAWLVALLLVAELLRNSGRYTMGDVLSYRMQQRPVRTAAAISTVVVSIFYLLAQMVGAGALIALLLGIQEGQTFLGMDAPTAKIVGIVVIGLLMTIYVTFGGMKGTTWVQIIKAVILMAGAALLTVLTLSLYGFNLGALMTDAANASQAADAGNAAGFLEPGLRYGVEVAGDPLQTLWNKLDLISLGLALVLGTAGLPHILIRFYTVPDSQSARKSVNWGIGLIGAFYLMTLVLGFGAAAIVGHEAITAQDAAGNTAAPQLAQAVGENIGGSMAGAVLLAIIASAAFAAILSTVAGLVIASSSSLAHDFYNSVLRKGKATGTEEVRVARISALGVGLVAIVLAIFAQNLNVAFLVSLAFAMAASANLPTLLLSLFWKRFNTAGALAGIYGGLISAVGLVFFSPVVSGSETALMPNVDFAWFPLPNPALVSVPISLLCAVIGTLMSKERDFDKFALLQVRALTGAGAEKASDH</sequence>
<feature type="transmembrane region" description="Helical" evidence="10">
    <location>
        <begin position="58"/>
        <end position="81"/>
    </location>
</feature>
<comment type="similarity">
    <text evidence="2 9">Belongs to the sodium:solute symporter (SSF) (TC 2.A.21) family.</text>
</comment>
<feature type="transmembrane region" description="Helical" evidence="10">
    <location>
        <begin position="421"/>
        <end position="440"/>
    </location>
</feature>
<comment type="subcellular location">
    <subcellularLocation>
        <location evidence="1">Cell membrane</location>
        <topology evidence="1">Multi-pass membrane protein</topology>
    </subcellularLocation>
</comment>
<dbReference type="EMBL" id="JBEQNB010000023">
    <property type="protein sequence ID" value="MES0838079.1"/>
    <property type="molecule type" value="Genomic_DNA"/>
</dbReference>
<dbReference type="NCBIfam" id="TIGR00813">
    <property type="entry name" value="sss"/>
    <property type="match status" value="1"/>
</dbReference>
<feature type="transmembrane region" description="Helical" evidence="10">
    <location>
        <begin position="87"/>
        <end position="108"/>
    </location>
</feature>
<dbReference type="Pfam" id="PF00474">
    <property type="entry name" value="SSF"/>
    <property type="match status" value="1"/>
</dbReference>
<evidence type="ECO:0000256" key="5">
    <source>
        <dbReference type="ARBA" id="ARBA00022692"/>
    </source>
</evidence>
<dbReference type="PANTHER" id="PTHR48086">
    <property type="entry name" value="SODIUM/PROLINE SYMPORTER-RELATED"/>
    <property type="match status" value="1"/>
</dbReference>
<dbReference type="CDD" id="cd11480">
    <property type="entry name" value="SLC5sbd_u4"/>
    <property type="match status" value="1"/>
</dbReference>
<feature type="transmembrane region" description="Helical" evidence="10">
    <location>
        <begin position="206"/>
        <end position="228"/>
    </location>
</feature>
<reference evidence="11 12" key="1">
    <citation type="submission" date="2024-06" db="EMBL/GenBank/DDBJ databases">
        <authorList>
            <person name="Bataeva Y.V."/>
            <person name="Grigorian L.N."/>
            <person name="Solomentsev V.I."/>
        </authorList>
    </citation>
    <scope>NUCLEOTIDE SEQUENCE [LARGE SCALE GENOMIC DNA]</scope>
    <source>
        <strain evidence="12">SCPM-O-B-12605 (RCAM04882)</strain>
    </source>
</reference>
<dbReference type="InterPro" id="IPR001734">
    <property type="entry name" value="Na/solute_symporter"/>
</dbReference>
<evidence type="ECO:0000256" key="10">
    <source>
        <dbReference type="SAM" id="Phobius"/>
    </source>
</evidence>
<dbReference type="RefSeq" id="WP_344184695.1">
    <property type="nucleotide sequence ID" value="NZ_JBEQNA010000017.1"/>
</dbReference>
<feature type="transmembrane region" description="Helical" evidence="10">
    <location>
        <begin position="311"/>
        <end position="336"/>
    </location>
</feature>
<evidence type="ECO:0000256" key="3">
    <source>
        <dbReference type="ARBA" id="ARBA00022448"/>
    </source>
</evidence>
<feature type="transmembrane region" description="Helical" evidence="10">
    <location>
        <begin position="129"/>
        <end position="162"/>
    </location>
</feature>
<evidence type="ECO:0000256" key="8">
    <source>
        <dbReference type="ARBA" id="ARBA00023136"/>
    </source>
</evidence>
<protein>
    <submittedName>
        <fullName evidence="11">Cation acetate symporter</fullName>
    </submittedName>
</protein>
<feature type="transmembrane region" description="Helical" evidence="10">
    <location>
        <begin position="519"/>
        <end position="538"/>
    </location>
</feature>
<gene>
    <name evidence="11" type="ORF">ABUK86_30195</name>
</gene>
<dbReference type="Gene3D" id="1.20.1730.10">
    <property type="entry name" value="Sodium/glucose cotransporter"/>
    <property type="match status" value="1"/>
</dbReference>
<dbReference type="PROSITE" id="PS50283">
    <property type="entry name" value="NA_SOLUT_SYMP_3"/>
    <property type="match status" value="1"/>
</dbReference>
<name>A0ABV2A6B4_9ACTN</name>
<keyword evidence="8 10" id="KW-0472">Membrane</keyword>
<evidence type="ECO:0000256" key="1">
    <source>
        <dbReference type="ARBA" id="ARBA00004651"/>
    </source>
</evidence>